<dbReference type="InterPro" id="IPR000675">
    <property type="entry name" value="Cutinase/axe"/>
</dbReference>
<dbReference type="Proteomes" id="UP001205740">
    <property type="component" value="Unassembled WGS sequence"/>
</dbReference>
<keyword evidence="5" id="KW-1185">Reference proteome</keyword>
<evidence type="ECO:0000256" key="2">
    <source>
        <dbReference type="SAM" id="MobiDB-lite"/>
    </source>
</evidence>
<accession>A0ABT1GVB0</accession>
<comment type="caution">
    <text evidence="4">The sequence shown here is derived from an EMBL/GenBank/DDBJ whole genome shotgun (WGS) entry which is preliminary data.</text>
</comment>
<protein>
    <submittedName>
        <fullName evidence="4">PE-PPE domain-containing protein</fullName>
    </submittedName>
</protein>
<gene>
    <name evidence="4" type="ORF">LX12_000070</name>
</gene>
<name>A0ABT1GVB0_9NOCA</name>
<reference evidence="4 5" key="1">
    <citation type="submission" date="2022-06" db="EMBL/GenBank/DDBJ databases">
        <title>Genomic Encyclopedia of Archaeal and Bacterial Type Strains, Phase II (KMG-II): from individual species to whole genera.</title>
        <authorList>
            <person name="Goeker M."/>
        </authorList>
    </citation>
    <scope>NUCLEOTIDE SEQUENCE [LARGE SCALE GENOMIC DNA]</scope>
    <source>
        <strain evidence="4 5">DSM 45037</strain>
    </source>
</reference>
<organism evidence="4 5">
    <name type="scientific">Williamsia serinedens</name>
    <dbReference type="NCBI Taxonomy" id="391736"/>
    <lineage>
        <taxon>Bacteria</taxon>
        <taxon>Bacillati</taxon>
        <taxon>Actinomycetota</taxon>
        <taxon>Actinomycetes</taxon>
        <taxon>Mycobacteriales</taxon>
        <taxon>Nocardiaceae</taxon>
        <taxon>Williamsia</taxon>
    </lineage>
</organism>
<keyword evidence="1" id="KW-0378">Hydrolase</keyword>
<dbReference type="SMART" id="SM01110">
    <property type="entry name" value="Cutinase"/>
    <property type="match status" value="1"/>
</dbReference>
<dbReference type="InterPro" id="IPR013228">
    <property type="entry name" value="PE-PPE_C"/>
</dbReference>
<dbReference type="SUPFAM" id="SSF53474">
    <property type="entry name" value="alpha/beta-Hydrolases"/>
    <property type="match status" value="1"/>
</dbReference>
<dbReference type="Pfam" id="PF08237">
    <property type="entry name" value="PE-PPE"/>
    <property type="match status" value="1"/>
</dbReference>
<sequence>MVGMETVTVLVVGGTGEATPTDPPQPVRGLLRCVVDDLDARFDARWVAYPASYGPVPVPDGPSFADSVAAGVRSLRAAIAATHGPWAVIGYSQGCVVIREALADNPSRPPVAIGLVADPHQPAGCVRECDGHGVAGPGRPLPDVPTMWIGDRDDVICNASPDSLVRDVADLTRSLTTTHPGAWVSTMLRAIRTGAMQNARSTSFRPAQWRRDMTRLATAAREVRGYLPCSLRIGPITLRNPTGGRHVAYATDRSDDAAALTGCAALAAWLQVVATVHLGPLDTTTFAPSSSARHADGPVLGDTG</sequence>
<dbReference type="EMBL" id="JAMTCG010000001">
    <property type="protein sequence ID" value="MCP2158906.1"/>
    <property type="molecule type" value="Genomic_DNA"/>
</dbReference>
<evidence type="ECO:0000313" key="5">
    <source>
        <dbReference type="Proteomes" id="UP001205740"/>
    </source>
</evidence>
<proteinExistence type="predicted"/>
<feature type="region of interest" description="Disordered" evidence="2">
    <location>
        <begin position="285"/>
        <end position="304"/>
    </location>
</feature>
<feature type="domain" description="PE-PPE" evidence="3">
    <location>
        <begin position="44"/>
        <end position="124"/>
    </location>
</feature>
<evidence type="ECO:0000313" key="4">
    <source>
        <dbReference type="EMBL" id="MCP2158906.1"/>
    </source>
</evidence>
<evidence type="ECO:0000256" key="1">
    <source>
        <dbReference type="ARBA" id="ARBA00022801"/>
    </source>
</evidence>
<dbReference type="Gene3D" id="3.40.50.1820">
    <property type="entry name" value="alpha/beta hydrolase"/>
    <property type="match status" value="1"/>
</dbReference>
<dbReference type="InterPro" id="IPR029058">
    <property type="entry name" value="AB_hydrolase_fold"/>
</dbReference>
<evidence type="ECO:0000259" key="3">
    <source>
        <dbReference type="Pfam" id="PF08237"/>
    </source>
</evidence>